<dbReference type="Proteomes" id="UP001054902">
    <property type="component" value="Unassembled WGS sequence"/>
</dbReference>
<dbReference type="SUPFAM" id="SSF82171">
    <property type="entry name" value="DPP6 N-terminal domain-like"/>
    <property type="match status" value="1"/>
</dbReference>
<evidence type="ECO:0000256" key="3">
    <source>
        <dbReference type="SAM" id="SignalP"/>
    </source>
</evidence>
<dbReference type="InterPro" id="IPR035992">
    <property type="entry name" value="Ricin_B-like_lectins"/>
</dbReference>
<feature type="region of interest" description="Disordered" evidence="2">
    <location>
        <begin position="598"/>
        <end position="639"/>
    </location>
</feature>
<keyword evidence="3" id="KW-0732">Signal</keyword>
<dbReference type="PANTHER" id="PTHR36220:SF1">
    <property type="entry name" value="GAMMA TUBULIN COMPLEX COMPONENT C-TERMINAL DOMAIN-CONTAINING PROTEIN"/>
    <property type="match status" value="1"/>
</dbReference>
<gene>
    <name evidence="5" type="ORF">CTEN210_13046</name>
</gene>
<dbReference type="SMART" id="SM00191">
    <property type="entry name" value="Int_alpha"/>
    <property type="match status" value="6"/>
</dbReference>
<evidence type="ECO:0000313" key="6">
    <source>
        <dbReference type="Proteomes" id="UP001054902"/>
    </source>
</evidence>
<reference evidence="5 6" key="1">
    <citation type="journal article" date="2021" name="Sci. Rep.">
        <title>The genome of the diatom Chaetoceros tenuissimus carries an ancient integrated fragment of an extant virus.</title>
        <authorList>
            <person name="Hongo Y."/>
            <person name="Kimura K."/>
            <person name="Takaki Y."/>
            <person name="Yoshida Y."/>
            <person name="Baba S."/>
            <person name="Kobayashi G."/>
            <person name="Nagasaki K."/>
            <person name="Hano T."/>
            <person name="Tomaru Y."/>
        </authorList>
    </citation>
    <scope>NUCLEOTIDE SEQUENCE [LARGE SCALE GENOMIC DNA]</scope>
    <source>
        <strain evidence="5 6">NIES-3715</strain>
    </source>
</reference>
<organism evidence="5 6">
    <name type="scientific">Chaetoceros tenuissimus</name>
    <dbReference type="NCBI Taxonomy" id="426638"/>
    <lineage>
        <taxon>Eukaryota</taxon>
        <taxon>Sar</taxon>
        <taxon>Stramenopiles</taxon>
        <taxon>Ochrophyta</taxon>
        <taxon>Bacillariophyta</taxon>
        <taxon>Coscinodiscophyceae</taxon>
        <taxon>Chaetocerotophycidae</taxon>
        <taxon>Chaetocerotales</taxon>
        <taxon>Chaetocerotaceae</taxon>
        <taxon>Chaetoceros</taxon>
    </lineage>
</organism>
<dbReference type="InterPro" id="IPR013519">
    <property type="entry name" value="Int_alpha_beta-p"/>
</dbReference>
<dbReference type="SUPFAM" id="SSF50370">
    <property type="entry name" value="Ricin B-like lectins"/>
    <property type="match status" value="2"/>
</dbReference>
<feature type="chain" id="PRO_5042015284" description="Ricin B lectin domain-containing protein" evidence="3">
    <location>
        <begin position="21"/>
        <end position="1269"/>
    </location>
</feature>
<dbReference type="EMBL" id="BLLK01000052">
    <property type="protein sequence ID" value="GFH56570.1"/>
    <property type="molecule type" value="Genomic_DNA"/>
</dbReference>
<dbReference type="SUPFAM" id="SSF50965">
    <property type="entry name" value="Galactose oxidase, central domain"/>
    <property type="match status" value="1"/>
</dbReference>
<proteinExistence type="predicted"/>
<dbReference type="AlphaFoldDB" id="A0AAD3HAN1"/>
<protein>
    <recommendedName>
        <fullName evidence="4">Ricin B lectin domain-containing protein</fullName>
    </recommendedName>
</protein>
<accession>A0AAD3HAN1</accession>
<keyword evidence="6" id="KW-1185">Reference proteome</keyword>
<evidence type="ECO:0000313" key="5">
    <source>
        <dbReference type="EMBL" id="GFH56570.1"/>
    </source>
</evidence>
<dbReference type="Gene3D" id="2.80.10.50">
    <property type="match status" value="1"/>
</dbReference>
<feature type="compositionally biased region" description="Low complexity" evidence="2">
    <location>
        <begin position="1092"/>
        <end position="1120"/>
    </location>
</feature>
<feature type="region of interest" description="Disordered" evidence="2">
    <location>
        <begin position="545"/>
        <end position="576"/>
    </location>
</feature>
<evidence type="ECO:0000256" key="1">
    <source>
        <dbReference type="PROSITE-ProRule" id="PRU00803"/>
    </source>
</evidence>
<dbReference type="InterPro" id="IPR011043">
    <property type="entry name" value="Gal_Oxase/kelch_b-propeller"/>
</dbReference>
<comment type="caution">
    <text evidence="5">The sequence shown here is derived from an EMBL/GenBank/DDBJ whole genome shotgun (WGS) entry which is preliminary data.</text>
</comment>
<dbReference type="Gene3D" id="2.130.10.10">
    <property type="entry name" value="YVTN repeat-like/Quinoprotein amine dehydrogenase"/>
    <property type="match status" value="1"/>
</dbReference>
<dbReference type="PROSITE" id="PS51470">
    <property type="entry name" value="FG_GAP"/>
    <property type="match status" value="1"/>
</dbReference>
<dbReference type="PROSITE" id="PS50231">
    <property type="entry name" value="RICIN_B_LECTIN"/>
    <property type="match status" value="2"/>
</dbReference>
<name>A0AAD3HAN1_9STRA</name>
<feature type="signal peptide" evidence="3">
    <location>
        <begin position="1"/>
        <end position="20"/>
    </location>
</feature>
<feature type="repeat" description="FG-GAP" evidence="1">
    <location>
        <begin position="808"/>
        <end position="865"/>
    </location>
</feature>
<dbReference type="PANTHER" id="PTHR36220">
    <property type="entry name" value="UNNAMED PRODUCT"/>
    <property type="match status" value="1"/>
</dbReference>
<feature type="region of interest" description="Disordered" evidence="2">
    <location>
        <begin position="1086"/>
        <end position="1120"/>
    </location>
</feature>
<evidence type="ECO:0000259" key="4">
    <source>
        <dbReference type="Pfam" id="PF00652"/>
    </source>
</evidence>
<feature type="domain" description="Ricin B lectin" evidence="4">
    <location>
        <begin position="1156"/>
        <end position="1260"/>
    </location>
</feature>
<sequence length="1269" mass="135635">MILKKSLFSFLVFFASGGDALKISPMVDGEAETPFFSLKDARIEKDDLFRDAFGLGDGIGKKGKYPNSSRILSSIGDVNITHHPNDIGDPLFHVVDSLEGGDGLVTNQFDFGLGRRTAISSTADVLAASAVLFDEVSEKFKYLVKVVKVDPFGKLELPTIVNFKEVGDGSLFESDASSEIALSGDGGTLVIATTKATRAGQPTQDSIVEVFKWDEVSESWPSTPNTTPYSGDAGGGGYYFGGLQVSLNDDGSKLLLGLPYVDVTKDTTTYSKAGNVYLYELSTSTYNKVFDLEQDGSNSSIFKDEGYIGRSVAHSSKSTKFAFSSPGSNKVYWYDNTDAPSLMFFTGGQSDSDVGSSLAINEDGTIVAYGARNHDDGNAFDKGIVTVQQMKGSSWEQLGSVLMGERGEGSDSGNYYVGDQFGTSIALSEKNSYNSNNSSNMIRVLVGSPKSDATGLGDYDYYHGHVELYEIDYITANPSTPWEQVAYDVDGSSAGAKAGTSVAMSAKGDKVIVGAPGYLASSVNGFYEGIVKVYKQDEYSAVPSSIPSSTPSVSLVPSSAPSTTQQPSISPSLSLSPSSAPSAIPSIAPSFTSAPSESPSVSAVPSLEPTVTSAPSKSVASSSAPSVSEQPSLSPSSLPSSVPSLSLFPSAMPSSESEKEFNIVSHFKNFVVNTSNTWCLTAFEKRHGSKLHVRPCRTYISRNDNLQLWKLTPSGQLTLAGMAEGEFCVKSIFRQLTLDSCGDGSDPFVSNFDFFDGSLIQTKGLKIWKVGFDPDSRFERLRLYREGTLNEVLDKWEITSCWKMSWEQLGLTFQDDEAGDYSGYSVSLASDGKTLAFGAPKDPYVDATDNGKVRLYKWNGLTWEQHGDVIIGPNLGDKFGYSVSLSADGNTVAVGDHYKTGTFLEITSVRVYRYSTATEIWEPKGSKIDGTENGDKTGWCVSLTSDGNAVAIGAPYYTSSAKGSVRIFYFSDEWLLESTIYGDASGDQLGISVSLDSKGTTLAIGAPQNDYNGSNSGLVRIYRYSDSFSSWLRSGPSIFGNFANDKSGQSISLASDGQTVAIGGINSISGGHVRVFEIGNACESTNAPSAMPSKSPTLLPTLSLSPSETPSSSVSPSSIPSISAFPSSTPSLSSSPSLSPSAWIDTITPRSFDGVHLTGYDPNACIDYDAYKDLYMEPCDFGVDQQFQLNADGTIGWGNTGFCLWADGGEWPKLVACDTSDEYQVWSFNDGQFRTGNGTKCLTKLADNHAQSTRVVVDDCAVVTSTWYD</sequence>
<evidence type="ECO:0000256" key="2">
    <source>
        <dbReference type="SAM" id="MobiDB-lite"/>
    </source>
</evidence>
<dbReference type="Pfam" id="PF00652">
    <property type="entry name" value="Ricin_B_lectin"/>
    <property type="match status" value="1"/>
</dbReference>
<dbReference type="InterPro" id="IPR000772">
    <property type="entry name" value="Ricin_B_lectin"/>
</dbReference>
<dbReference type="InterPro" id="IPR015943">
    <property type="entry name" value="WD40/YVTN_repeat-like_dom_sf"/>
</dbReference>